<dbReference type="Proteomes" id="UP000621560">
    <property type="component" value="Unassembled WGS sequence"/>
</dbReference>
<dbReference type="InterPro" id="IPR050982">
    <property type="entry name" value="Auxin_biosynth/cation_transpt"/>
</dbReference>
<evidence type="ECO:0000313" key="2">
    <source>
        <dbReference type="EMBL" id="MBD2845350.1"/>
    </source>
</evidence>
<protein>
    <submittedName>
        <fullName evidence="2">NAD(P)-binding domain-containing protein</fullName>
    </submittedName>
</protein>
<reference evidence="2" key="1">
    <citation type="submission" date="2020-09" db="EMBL/GenBank/DDBJ databases">
        <title>A novel bacterium of genus Paenibacillus, isolated from South China Sea.</title>
        <authorList>
            <person name="Huang H."/>
            <person name="Mo K."/>
            <person name="Hu Y."/>
        </authorList>
    </citation>
    <scope>NUCLEOTIDE SEQUENCE</scope>
    <source>
        <strain evidence="2">IB182496</strain>
    </source>
</reference>
<dbReference type="PANTHER" id="PTHR43539:SF89">
    <property type="entry name" value="NAD(P)-BINDING DOMAIN-CONTAINING PROTEIN"/>
    <property type="match status" value="1"/>
</dbReference>
<organism evidence="2 3">
    <name type="scientific">Paenibacillus sabuli</name>
    <dbReference type="NCBI Taxonomy" id="2772509"/>
    <lineage>
        <taxon>Bacteria</taxon>
        <taxon>Bacillati</taxon>
        <taxon>Bacillota</taxon>
        <taxon>Bacilli</taxon>
        <taxon>Bacillales</taxon>
        <taxon>Paenibacillaceae</taxon>
        <taxon>Paenibacillus</taxon>
    </lineage>
</organism>
<proteinExistence type="predicted"/>
<dbReference type="SUPFAM" id="SSF51905">
    <property type="entry name" value="FAD/NAD(P)-binding domain"/>
    <property type="match status" value="2"/>
</dbReference>
<sequence length="376" mass="41043">MESFDCIVVGGGPAGLGVGSILQELKVERLCILERAVIGASFRMWPEEMRMITPSFTGNAYGMLDLNAISPTTSPAYTLGTEHPSGKAYADYLEGVAAYRELPVRTGVDVTDVQSCEGGGFELRTSAGPLRSRFVVWAAGEFQYPRLDAFPGAEHGVHSSLIRSWRDWPGEEAVIVGGYESGADAAIHLSRLGKRVTLIDRNGRWTEKGSSDPSVELSPFTKDRLRDSPDGRMDLLAGWEVKWIEHDAAQGRYLVYCENGVGESRFVQSDQPPILATGFKGSLQLVSHLFERDVHGAVMLGKHDESTQTSGLFVCGPGVAHGHLLLCFIYKFRQRFGVVAGAVAERLGLDTEALSVYQERGMLLDDLSCCEEDCQC</sequence>
<keyword evidence="3" id="KW-1185">Reference proteome</keyword>
<dbReference type="Pfam" id="PF13738">
    <property type="entry name" value="Pyr_redox_3"/>
    <property type="match status" value="1"/>
</dbReference>
<evidence type="ECO:0000256" key="1">
    <source>
        <dbReference type="ARBA" id="ARBA00023002"/>
    </source>
</evidence>
<gene>
    <name evidence="2" type="ORF">IDH44_09120</name>
</gene>
<dbReference type="GO" id="GO:0050660">
    <property type="term" value="F:flavin adenine dinucleotide binding"/>
    <property type="evidence" value="ECO:0007669"/>
    <property type="project" value="TreeGrafter"/>
</dbReference>
<dbReference type="InterPro" id="IPR036188">
    <property type="entry name" value="FAD/NAD-bd_sf"/>
</dbReference>
<keyword evidence="1" id="KW-0560">Oxidoreductase</keyword>
<evidence type="ECO:0000313" key="3">
    <source>
        <dbReference type="Proteomes" id="UP000621560"/>
    </source>
</evidence>
<dbReference type="PRINTS" id="PR00469">
    <property type="entry name" value="PNDRDTASEII"/>
</dbReference>
<name>A0A927BTF2_9BACL</name>
<dbReference type="EMBL" id="JACXIZ010000015">
    <property type="protein sequence ID" value="MBD2845350.1"/>
    <property type="molecule type" value="Genomic_DNA"/>
</dbReference>
<accession>A0A927BTF2</accession>
<comment type="caution">
    <text evidence="2">The sequence shown here is derived from an EMBL/GenBank/DDBJ whole genome shotgun (WGS) entry which is preliminary data.</text>
</comment>
<dbReference type="PANTHER" id="PTHR43539">
    <property type="entry name" value="FLAVIN-BINDING MONOOXYGENASE-LIKE PROTEIN (AFU_ORTHOLOGUE AFUA_4G09220)"/>
    <property type="match status" value="1"/>
</dbReference>
<dbReference type="Gene3D" id="3.50.50.60">
    <property type="entry name" value="FAD/NAD(P)-binding domain"/>
    <property type="match status" value="2"/>
</dbReference>
<dbReference type="RefSeq" id="WP_190916876.1">
    <property type="nucleotide sequence ID" value="NZ_JACXIZ010000015.1"/>
</dbReference>
<dbReference type="AlphaFoldDB" id="A0A927BTF2"/>
<dbReference type="GO" id="GO:0004497">
    <property type="term" value="F:monooxygenase activity"/>
    <property type="evidence" value="ECO:0007669"/>
    <property type="project" value="TreeGrafter"/>
</dbReference>